<organism evidence="12 13">
    <name type="scientific">Catellatospora coxensis</name>
    <dbReference type="NCBI Taxonomy" id="310354"/>
    <lineage>
        <taxon>Bacteria</taxon>
        <taxon>Bacillati</taxon>
        <taxon>Actinomycetota</taxon>
        <taxon>Actinomycetes</taxon>
        <taxon>Micromonosporales</taxon>
        <taxon>Micromonosporaceae</taxon>
        <taxon>Catellatospora</taxon>
    </lineage>
</organism>
<keyword evidence="5 10" id="KW-0547">Nucleotide-binding</keyword>
<evidence type="ECO:0000256" key="2">
    <source>
        <dbReference type="ARBA" id="ARBA00005594"/>
    </source>
</evidence>
<evidence type="ECO:0000256" key="5">
    <source>
        <dbReference type="ARBA" id="ARBA00022741"/>
    </source>
</evidence>
<evidence type="ECO:0000313" key="12">
    <source>
        <dbReference type="EMBL" id="GIG04423.1"/>
    </source>
</evidence>
<evidence type="ECO:0000256" key="4">
    <source>
        <dbReference type="ARBA" id="ARBA00022598"/>
    </source>
</evidence>
<protein>
    <recommendedName>
        <fullName evidence="10">Lysine--tRNA ligase</fullName>
        <ecNumber evidence="10">6.1.1.6</ecNumber>
    </recommendedName>
    <alternativeName>
        <fullName evidence="10">Lysyl-tRNA synthetase</fullName>
        <shortName evidence="10">LysRS</shortName>
    </alternativeName>
</protein>
<evidence type="ECO:0000313" key="13">
    <source>
        <dbReference type="Proteomes" id="UP000630887"/>
    </source>
</evidence>
<keyword evidence="8 10" id="KW-0030">Aminoacyl-tRNA synthetase</keyword>
<dbReference type="InterPro" id="IPR008925">
    <property type="entry name" value="aa_tRNA-synth_I_cd-bd_sf"/>
</dbReference>
<dbReference type="EC" id="6.1.1.6" evidence="10"/>
<comment type="caution">
    <text evidence="10">Lacks conserved residue(s) required for the propagation of feature annotation.</text>
</comment>
<dbReference type="NCBIfam" id="TIGR00467">
    <property type="entry name" value="lysS_arch"/>
    <property type="match status" value="1"/>
</dbReference>
<evidence type="ECO:0000256" key="9">
    <source>
        <dbReference type="ARBA" id="ARBA00048573"/>
    </source>
</evidence>
<feature type="compositionally biased region" description="Low complexity" evidence="11">
    <location>
        <begin position="191"/>
        <end position="203"/>
    </location>
</feature>
<comment type="catalytic activity">
    <reaction evidence="9 10">
        <text>tRNA(Lys) + L-lysine + ATP = L-lysyl-tRNA(Lys) + AMP + diphosphate</text>
        <dbReference type="Rhea" id="RHEA:20792"/>
        <dbReference type="Rhea" id="RHEA-COMP:9696"/>
        <dbReference type="Rhea" id="RHEA-COMP:9697"/>
        <dbReference type="ChEBI" id="CHEBI:30616"/>
        <dbReference type="ChEBI" id="CHEBI:32551"/>
        <dbReference type="ChEBI" id="CHEBI:33019"/>
        <dbReference type="ChEBI" id="CHEBI:78442"/>
        <dbReference type="ChEBI" id="CHEBI:78529"/>
        <dbReference type="ChEBI" id="CHEBI:456215"/>
        <dbReference type="EC" id="6.1.1.6"/>
    </reaction>
</comment>
<dbReference type="Pfam" id="PF01921">
    <property type="entry name" value="tRNA-synt_1f"/>
    <property type="match status" value="1"/>
</dbReference>
<keyword evidence="4 10" id="KW-0436">Ligase</keyword>
<sequence>MPIVAATPEADWVSRFADEVIAEAERRAPGKPIVCASGLSPSGPIHLGNLREVMTPHLVADEIRRRGHEVVHIISWDDYDRYRKVPAGIDPSWGEHIGKPLTSVPAPAGSAYPNWAEHFKASMIESLAQLGVEYRGISQTEMYTSGAYTEQVLLAMRERGKIDAVLDRYRTKGRTGSGAPQQGKLDEDEAAAAQEAAEGSGAAAEDDGTGAAGYYPYKPYCSVCDRDLTTVVAYDDASTELTYTCQCGHTETVLLSEHRRGKLVWKVDWPMRWAYEGVVFEPSGVDHSSPGSSFQVGGQIVGEVFGGQQPIGPMYAFVGISGMSKMSSSKGGVPTPADALQIMEPPLLRWLYARRRPNQAFKIAFDQEIQRLYDEWDTLGRKVGEGAANAADTAAYSRAVGTAAGPLPVTAHPLPYRTLASIVDITTGDPEQTLRILRDLDPADPVASLDETRPRLDRAQHWITTQVPAEQRTRVLAEPDAVLLGKLDDDQRESLRLLLAGLDDHWSLEGLTTLVYGVPKTRLGLPMDVKPTPELKVAQREFFALLYHLLVGRDTGPRLPTLLLAVGPDQVRKLLTP</sequence>
<keyword evidence="7 10" id="KW-0648">Protein biosynthesis</keyword>
<dbReference type="InterPro" id="IPR014729">
    <property type="entry name" value="Rossmann-like_a/b/a_fold"/>
</dbReference>
<dbReference type="GO" id="GO:0006430">
    <property type="term" value="P:lysyl-tRNA aminoacylation"/>
    <property type="evidence" value="ECO:0007669"/>
    <property type="project" value="UniProtKB-UniRule"/>
</dbReference>
<dbReference type="InterPro" id="IPR001412">
    <property type="entry name" value="aa-tRNA-synth_I_CS"/>
</dbReference>
<dbReference type="GO" id="GO:0000049">
    <property type="term" value="F:tRNA binding"/>
    <property type="evidence" value="ECO:0007669"/>
    <property type="project" value="InterPro"/>
</dbReference>
<dbReference type="GO" id="GO:0005737">
    <property type="term" value="C:cytoplasm"/>
    <property type="evidence" value="ECO:0007669"/>
    <property type="project" value="UniProtKB-SubCell"/>
</dbReference>
<evidence type="ECO:0000256" key="10">
    <source>
        <dbReference type="HAMAP-Rule" id="MF_00177"/>
    </source>
</evidence>
<dbReference type="InterPro" id="IPR020751">
    <property type="entry name" value="aa-tRNA-synth_I_codon-bd_sub2"/>
</dbReference>
<accession>A0A8J3KQJ7</accession>
<feature type="short sequence motif" description="'HIGH' region" evidence="10">
    <location>
        <begin position="41"/>
        <end position="49"/>
    </location>
</feature>
<name>A0A8J3KQJ7_9ACTN</name>
<dbReference type="Gene3D" id="3.40.50.620">
    <property type="entry name" value="HUPs"/>
    <property type="match status" value="2"/>
</dbReference>
<dbReference type="EMBL" id="BONI01000007">
    <property type="protein sequence ID" value="GIG04423.1"/>
    <property type="molecule type" value="Genomic_DNA"/>
</dbReference>
<keyword evidence="6 10" id="KW-0067">ATP-binding</keyword>
<evidence type="ECO:0000256" key="7">
    <source>
        <dbReference type="ARBA" id="ARBA00022917"/>
    </source>
</evidence>
<keyword evidence="3 10" id="KW-0963">Cytoplasm</keyword>
<evidence type="ECO:0000256" key="8">
    <source>
        <dbReference type="ARBA" id="ARBA00023146"/>
    </source>
</evidence>
<comment type="similarity">
    <text evidence="2 10">Belongs to the class-I aminoacyl-tRNA synthetase family.</text>
</comment>
<dbReference type="PROSITE" id="PS00178">
    <property type="entry name" value="AA_TRNA_LIGASE_I"/>
    <property type="match status" value="1"/>
</dbReference>
<dbReference type="SUPFAM" id="SSF52374">
    <property type="entry name" value="Nucleotidylyl transferase"/>
    <property type="match status" value="1"/>
</dbReference>
<dbReference type="AlphaFoldDB" id="A0A8J3KQJ7"/>
<keyword evidence="13" id="KW-1185">Reference proteome</keyword>
<dbReference type="GO" id="GO:0005524">
    <property type="term" value="F:ATP binding"/>
    <property type="evidence" value="ECO:0007669"/>
    <property type="project" value="UniProtKB-UniRule"/>
</dbReference>
<dbReference type="InterPro" id="IPR042078">
    <property type="entry name" value="Lys-tRNA-ligase_SC_fold"/>
</dbReference>
<comment type="subcellular location">
    <subcellularLocation>
        <location evidence="1 10">Cytoplasm</location>
    </subcellularLocation>
</comment>
<dbReference type="PANTHER" id="PTHR37940">
    <property type="entry name" value="LYSINE--TRNA LIGASE"/>
    <property type="match status" value="1"/>
</dbReference>
<feature type="region of interest" description="Disordered" evidence="11">
    <location>
        <begin position="172"/>
        <end position="208"/>
    </location>
</feature>
<dbReference type="Proteomes" id="UP000630887">
    <property type="component" value="Unassembled WGS sequence"/>
</dbReference>
<feature type="short sequence motif" description="'KMSKS' region" evidence="10">
    <location>
        <begin position="325"/>
        <end position="329"/>
    </location>
</feature>
<evidence type="ECO:0000256" key="11">
    <source>
        <dbReference type="SAM" id="MobiDB-lite"/>
    </source>
</evidence>
<gene>
    <name evidence="10 12" type="primary">lysS</name>
    <name evidence="12" type="ORF">Cco03nite_11230</name>
</gene>
<dbReference type="SUPFAM" id="SSF48163">
    <property type="entry name" value="An anticodon-binding domain of class I aminoacyl-tRNA synthetases"/>
    <property type="match status" value="1"/>
</dbReference>
<dbReference type="InterPro" id="IPR002904">
    <property type="entry name" value="Lys-tRNA-ligase"/>
</dbReference>
<evidence type="ECO:0000256" key="1">
    <source>
        <dbReference type="ARBA" id="ARBA00004496"/>
    </source>
</evidence>
<evidence type="ECO:0000256" key="6">
    <source>
        <dbReference type="ARBA" id="ARBA00022840"/>
    </source>
</evidence>
<proteinExistence type="inferred from homology"/>
<dbReference type="Gene3D" id="6.10.20.10">
    <property type="entry name" value="Lysine tRNA ligase, stem contact fold domain"/>
    <property type="match status" value="1"/>
</dbReference>
<comment type="caution">
    <text evidence="12">The sequence shown here is derived from an EMBL/GenBank/DDBJ whole genome shotgun (WGS) entry which is preliminary data.</text>
</comment>
<dbReference type="PANTHER" id="PTHR37940:SF1">
    <property type="entry name" value="LYSINE--TRNA LIGASE"/>
    <property type="match status" value="1"/>
</dbReference>
<evidence type="ECO:0000256" key="3">
    <source>
        <dbReference type="ARBA" id="ARBA00022490"/>
    </source>
</evidence>
<dbReference type="HAMAP" id="MF_00177">
    <property type="entry name" value="Lys_tRNA_synth_class1"/>
    <property type="match status" value="1"/>
</dbReference>
<dbReference type="Gene3D" id="1.10.10.350">
    <property type="match status" value="1"/>
</dbReference>
<reference evidence="12 13" key="1">
    <citation type="submission" date="2021-01" db="EMBL/GenBank/DDBJ databases">
        <title>Whole genome shotgun sequence of Catellatospora coxensis NBRC 107359.</title>
        <authorList>
            <person name="Komaki H."/>
            <person name="Tamura T."/>
        </authorList>
    </citation>
    <scope>NUCLEOTIDE SEQUENCE [LARGE SCALE GENOMIC DNA]</scope>
    <source>
        <strain evidence="12 13">NBRC 107359</strain>
    </source>
</reference>
<dbReference type="GO" id="GO:0004824">
    <property type="term" value="F:lysine-tRNA ligase activity"/>
    <property type="evidence" value="ECO:0007669"/>
    <property type="project" value="UniProtKB-UniRule"/>
</dbReference>